<keyword evidence="4" id="KW-0249">Electron transport</keyword>
<evidence type="ECO:0000313" key="10">
    <source>
        <dbReference type="Proteomes" id="UP000672934"/>
    </source>
</evidence>
<evidence type="ECO:0000259" key="8">
    <source>
        <dbReference type="PROSITE" id="PS51007"/>
    </source>
</evidence>
<keyword evidence="1" id="KW-0813">Transport</keyword>
<organism evidence="9 10">
    <name type="scientific">Cupriavidus yeoncheonensis</name>
    <dbReference type="NCBI Taxonomy" id="1462994"/>
    <lineage>
        <taxon>Bacteria</taxon>
        <taxon>Pseudomonadati</taxon>
        <taxon>Pseudomonadota</taxon>
        <taxon>Betaproteobacteria</taxon>
        <taxon>Burkholderiales</taxon>
        <taxon>Burkholderiaceae</taxon>
        <taxon>Cupriavidus</taxon>
    </lineage>
</organism>
<evidence type="ECO:0000256" key="2">
    <source>
        <dbReference type="ARBA" id="ARBA00022617"/>
    </source>
</evidence>
<dbReference type="GO" id="GO:0005506">
    <property type="term" value="F:iron ion binding"/>
    <property type="evidence" value="ECO:0007669"/>
    <property type="project" value="InterPro"/>
</dbReference>
<dbReference type="InterPro" id="IPR002324">
    <property type="entry name" value="Cyt_c_ID"/>
</dbReference>
<sequence length="101" mass="10398">MQSIRILIAAAACVLLPAAAHANPELAASKACMACHSVDKKLVGPAFKDVAAKYKGNKDAAAQLSASILKGSSGKWGPVPMPANRVTDAEADTLAKWVLTL</sequence>
<keyword evidence="7" id="KW-0732">Signal</keyword>
<keyword evidence="2 6" id="KW-0349">Heme</keyword>
<evidence type="ECO:0000256" key="7">
    <source>
        <dbReference type="SAM" id="SignalP"/>
    </source>
</evidence>
<comment type="PTM">
    <text evidence="6">Binds 1 heme c group covalently per subunit.</text>
</comment>
<dbReference type="Pfam" id="PF00034">
    <property type="entry name" value="Cytochrom_C"/>
    <property type="match status" value="1"/>
</dbReference>
<evidence type="ECO:0000256" key="5">
    <source>
        <dbReference type="ARBA" id="ARBA00023004"/>
    </source>
</evidence>
<dbReference type="SUPFAM" id="SSF46626">
    <property type="entry name" value="Cytochrome c"/>
    <property type="match status" value="1"/>
</dbReference>
<dbReference type="PROSITE" id="PS51007">
    <property type="entry name" value="CYTC"/>
    <property type="match status" value="1"/>
</dbReference>
<feature type="binding site" description="covalent" evidence="6">
    <location>
        <position position="36"/>
    </location>
    <ligand>
        <name>heme c</name>
        <dbReference type="ChEBI" id="CHEBI:61717"/>
    </ligand>
</feature>
<feature type="chain" id="PRO_5037380563" description="Cytochrome c domain-containing protein" evidence="7">
    <location>
        <begin position="23"/>
        <end position="101"/>
    </location>
</feature>
<keyword evidence="5 6" id="KW-0408">Iron</keyword>
<dbReference type="InterPro" id="IPR009056">
    <property type="entry name" value="Cyt_c-like_dom"/>
</dbReference>
<evidence type="ECO:0000256" key="1">
    <source>
        <dbReference type="ARBA" id="ARBA00022448"/>
    </source>
</evidence>
<accession>A0A916IZH4</accession>
<keyword evidence="3 6" id="KW-0479">Metal-binding</keyword>
<gene>
    <name evidence="9" type="ORF">LMG31506_06251</name>
</gene>
<dbReference type="InterPro" id="IPR036909">
    <property type="entry name" value="Cyt_c-like_dom_sf"/>
</dbReference>
<evidence type="ECO:0000256" key="4">
    <source>
        <dbReference type="ARBA" id="ARBA00022982"/>
    </source>
</evidence>
<dbReference type="RefSeq" id="WP_211951076.1">
    <property type="nucleotide sequence ID" value="NZ_CAJPUY010000041.1"/>
</dbReference>
<feature type="domain" description="Cytochrome c" evidence="8">
    <location>
        <begin position="18"/>
        <end position="101"/>
    </location>
</feature>
<proteinExistence type="predicted"/>
<reference evidence="9" key="1">
    <citation type="submission" date="2021-03" db="EMBL/GenBank/DDBJ databases">
        <authorList>
            <person name="Peeters C."/>
        </authorList>
    </citation>
    <scope>NUCLEOTIDE SEQUENCE</scope>
    <source>
        <strain evidence="9">LMG 31506</strain>
    </source>
</reference>
<comment type="caution">
    <text evidence="9">The sequence shown here is derived from an EMBL/GenBank/DDBJ whole genome shotgun (WGS) entry which is preliminary data.</text>
</comment>
<feature type="signal peptide" evidence="7">
    <location>
        <begin position="1"/>
        <end position="22"/>
    </location>
</feature>
<evidence type="ECO:0000256" key="6">
    <source>
        <dbReference type="PIRSR" id="PIRSR602324-1"/>
    </source>
</evidence>
<dbReference type="GO" id="GO:0020037">
    <property type="term" value="F:heme binding"/>
    <property type="evidence" value="ECO:0007669"/>
    <property type="project" value="InterPro"/>
</dbReference>
<dbReference type="PRINTS" id="PR00606">
    <property type="entry name" value="CYTCHROMECID"/>
</dbReference>
<feature type="binding site" description="covalent" evidence="6">
    <location>
        <position position="32"/>
    </location>
    <ligand>
        <name>heme c</name>
        <dbReference type="ChEBI" id="CHEBI:61717"/>
    </ligand>
</feature>
<feature type="binding site" description="covalent" evidence="6">
    <location>
        <position position="81"/>
    </location>
    <ligand>
        <name>heme c</name>
        <dbReference type="ChEBI" id="CHEBI:61717"/>
    </ligand>
</feature>
<dbReference type="EMBL" id="CAJPUY010000041">
    <property type="protein sequence ID" value="CAG2158119.1"/>
    <property type="molecule type" value="Genomic_DNA"/>
</dbReference>
<protein>
    <recommendedName>
        <fullName evidence="8">Cytochrome c domain-containing protein</fullName>
    </recommendedName>
</protein>
<dbReference type="AlphaFoldDB" id="A0A916IZH4"/>
<evidence type="ECO:0000313" key="9">
    <source>
        <dbReference type="EMBL" id="CAG2158119.1"/>
    </source>
</evidence>
<name>A0A916IZH4_9BURK</name>
<evidence type="ECO:0000256" key="3">
    <source>
        <dbReference type="ARBA" id="ARBA00022723"/>
    </source>
</evidence>
<keyword evidence="10" id="KW-1185">Reference proteome</keyword>
<dbReference type="Proteomes" id="UP000672934">
    <property type="component" value="Unassembled WGS sequence"/>
</dbReference>
<dbReference type="Gene3D" id="1.10.760.10">
    <property type="entry name" value="Cytochrome c-like domain"/>
    <property type="match status" value="1"/>
</dbReference>
<dbReference type="GO" id="GO:0009055">
    <property type="term" value="F:electron transfer activity"/>
    <property type="evidence" value="ECO:0007669"/>
    <property type="project" value="InterPro"/>
</dbReference>